<dbReference type="Gene3D" id="3.30.1240.10">
    <property type="match status" value="1"/>
</dbReference>
<dbReference type="NCBIfam" id="TIGR00099">
    <property type="entry name" value="Cof-subfamily"/>
    <property type="match status" value="1"/>
</dbReference>
<reference evidence="1 2" key="1">
    <citation type="submission" date="2014-11" db="EMBL/GenBank/DDBJ databases">
        <title>Draft Genome Sequences of Paenibacillus polymyxa NRRL B-30509 and Paenibacillus terrae NRRL B-30644, Strains from a Poultry Environment that Produce Tridecaptin A and Paenicidins.</title>
        <authorList>
            <person name="van Belkum M.J."/>
            <person name="Lohans C.T."/>
            <person name="Vederas J.C."/>
        </authorList>
    </citation>
    <scope>NUCLEOTIDE SEQUENCE [LARGE SCALE GENOMIC DNA]</scope>
    <source>
        <strain evidence="1 2">NRRL B-30644</strain>
    </source>
</reference>
<name>A0A0D7WX59_9BACL</name>
<gene>
    <name evidence="1" type="ORF">QD47_21055</name>
</gene>
<organism evidence="1 2">
    <name type="scientific">Paenibacillus terrae</name>
    <dbReference type="NCBI Taxonomy" id="159743"/>
    <lineage>
        <taxon>Bacteria</taxon>
        <taxon>Bacillati</taxon>
        <taxon>Bacillota</taxon>
        <taxon>Bacilli</taxon>
        <taxon>Bacillales</taxon>
        <taxon>Paenibacillaceae</taxon>
        <taxon>Paenibacillus</taxon>
    </lineage>
</organism>
<evidence type="ECO:0000313" key="1">
    <source>
        <dbReference type="EMBL" id="KJD43750.1"/>
    </source>
</evidence>
<dbReference type="PATRIC" id="fig|159743.3.peg.4678"/>
<dbReference type="NCBIfam" id="TIGR01484">
    <property type="entry name" value="HAD-SF-IIB"/>
    <property type="match status" value="1"/>
</dbReference>
<proteinExistence type="predicted"/>
<dbReference type="SFLD" id="SFLDG01140">
    <property type="entry name" value="C2.B:_Phosphomannomutase_and_P"/>
    <property type="match status" value="1"/>
</dbReference>
<protein>
    <submittedName>
        <fullName evidence="1">Haloacid dehalogenase</fullName>
    </submittedName>
</protein>
<dbReference type="PANTHER" id="PTHR10000">
    <property type="entry name" value="PHOSPHOSERINE PHOSPHATASE"/>
    <property type="match status" value="1"/>
</dbReference>
<dbReference type="PROSITE" id="PS01228">
    <property type="entry name" value="COF_1"/>
    <property type="match status" value="1"/>
</dbReference>
<dbReference type="GO" id="GO:0016791">
    <property type="term" value="F:phosphatase activity"/>
    <property type="evidence" value="ECO:0007669"/>
    <property type="project" value="TreeGrafter"/>
</dbReference>
<sequence length="273" mass="30787">METYKIVCIDIDGTLLNSAHQITEATKETILQVINDKQIPVVLVSARMPKAIIPLQKHLGISEPLICYSGALVIDRHGNKLNTRYIDTKMTQRLLDSLAAYDLHVSLYKDDEWYIEQLDAWALQERDITNIEPRIYSFSKLTNGWREETDGTSKILCMGDPEEINRVLQVLRPVYGEEVNLYLSKPTYLEIMSKKASKTAAIQILLKEYQLKQSDCLAIGDNYNDMDMLAFAGLGIAMENAPLEVKAVANTVTLSNDEDGVAYALKNNILFPK</sequence>
<dbReference type="Pfam" id="PF08282">
    <property type="entry name" value="Hydrolase_3"/>
    <property type="match status" value="1"/>
</dbReference>
<dbReference type="CDD" id="cd07516">
    <property type="entry name" value="HAD_Pase"/>
    <property type="match status" value="1"/>
</dbReference>
<keyword evidence="2" id="KW-1185">Reference proteome</keyword>
<dbReference type="InterPro" id="IPR000150">
    <property type="entry name" value="Cof"/>
</dbReference>
<dbReference type="GO" id="GO:0000287">
    <property type="term" value="F:magnesium ion binding"/>
    <property type="evidence" value="ECO:0007669"/>
    <property type="project" value="TreeGrafter"/>
</dbReference>
<accession>A0A0D7WX59</accession>
<dbReference type="SUPFAM" id="SSF56784">
    <property type="entry name" value="HAD-like"/>
    <property type="match status" value="1"/>
</dbReference>
<evidence type="ECO:0000313" key="2">
    <source>
        <dbReference type="Proteomes" id="UP000032534"/>
    </source>
</evidence>
<dbReference type="PROSITE" id="PS01229">
    <property type="entry name" value="COF_2"/>
    <property type="match status" value="1"/>
</dbReference>
<dbReference type="InterPro" id="IPR006379">
    <property type="entry name" value="HAD-SF_hydro_IIB"/>
</dbReference>
<dbReference type="OrthoDB" id="9790031at2"/>
<dbReference type="Proteomes" id="UP000032534">
    <property type="component" value="Unassembled WGS sequence"/>
</dbReference>
<dbReference type="SFLD" id="SFLDS00003">
    <property type="entry name" value="Haloacid_Dehalogenase"/>
    <property type="match status" value="1"/>
</dbReference>
<dbReference type="AlphaFoldDB" id="A0A0D7WX59"/>
<dbReference type="Gene3D" id="3.40.50.1000">
    <property type="entry name" value="HAD superfamily/HAD-like"/>
    <property type="match status" value="1"/>
</dbReference>
<dbReference type="EMBL" id="JTHP01000050">
    <property type="protein sequence ID" value="KJD43750.1"/>
    <property type="molecule type" value="Genomic_DNA"/>
</dbReference>
<dbReference type="SFLD" id="SFLDG01144">
    <property type="entry name" value="C2.B.4:_PGP_Like"/>
    <property type="match status" value="1"/>
</dbReference>
<dbReference type="InterPro" id="IPR036412">
    <property type="entry name" value="HAD-like_sf"/>
</dbReference>
<dbReference type="InterPro" id="IPR023214">
    <property type="entry name" value="HAD_sf"/>
</dbReference>
<comment type="caution">
    <text evidence="1">The sequence shown here is derived from an EMBL/GenBank/DDBJ whole genome shotgun (WGS) entry which is preliminary data.</text>
</comment>
<dbReference type="GO" id="GO:0005829">
    <property type="term" value="C:cytosol"/>
    <property type="evidence" value="ECO:0007669"/>
    <property type="project" value="TreeGrafter"/>
</dbReference>
<dbReference type="RefSeq" id="WP_044647968.1">
    <property type="nucleotide sequence ID" value="NZ_JTHP01000050.1"/>
</dbReference>
<dbReference type="PANTHER" id="PTHR10000:SF8">
    <property type="entry name" value="HAD SUPERFAMILY HYDROLASE-LIKE, TYPE 3"/>
    <property type="match status" value="1"/>
</dbReference>